<comment type="caution">
    <text evidence="2">The sequence shown here is derived from an EMBL/GenBank/DDBJ whole genome shotgun (WGS) entry which is preliminary data.</text>
</comment>
<keyword evidence="3" id="KW-1185">Reference proteome</keyword>
<gene>
    <name evidence="2" type="ORF">N7515_001155</name>
</gene>
<feature type="signal peptide" evidence="1">
    <location>
        <begin position="1"/>
        <end position="22"/>
    </location>
</feature>
<organism evidence="2 3">
    <name type="scientific">Penicillium bovifimosum</name>
    <dbReference type="NCBI Taxonomy" id="126998"/>
    <lineage>
        <taxon>Eukaryota</taxon>
        <taxon>Fungi</taxon>
        <taxon>Dikarya</taxon>
        <taxon>Ascomycota</taxon>
        <taxon>Pezizomycotina</taxon>
        <taxon>Eurotiomycetes</taxon>
        <taxon>Eurotiomycetidae</taxon>
        <taxon>Eurotiales</taxon>
        <taxon>Aspergillaceae</taxon>
        <taxon>Penicillium</taxon>
    </lineage>
</organism>
<reference evidence="2" key="2">
    <citation type="journal article" date="2023" name="IMA Fungus">
        <title>Comparative genomic study of the Penicillium genus elucidates a diverse pangenome and 15 lateral gene transfer events.</title>
        <authorList>
            <person name="Petersen C."/>
            <person name="Sorensen T."/>
            <person name="Nielsen M.R."/>
            <person name="Sondergaard T.E."/>
            <person name="Sorensen J.L."/>
            <person name="Fitzpatrick D.A."/>
            <person name="Frisvad J.C."/>
            <person name="Nielsen K.L."/>
        </authorList>
    </citation>
    <scope>NUCLEOTIDE SEQUENCE</scope>
    <source>
        <strain evidence="2">IBT 22155</strain>
    </source>
</reference>
<dbReference type="Proteomes" id="UP001149079">
    <property type="component" value="Unassembled WGS sequence"/>
</dbReference>
<evidence type="ECO:0000313" key="2">
    <source>
        <dbReference type="EMBL" id="KAJ5146591.1"/>
    </source>
</evidence>
<dbReference type="RefSeq" id="XP_056527065.1">
    <property type="nucleotide sequence ID" value="XM_056661899.1"/>
</dbReference>
<evidence type="ECO:0000313" key="3">
    <source>
        <dbReference type="Proteomes" id="UP001149079"/>
    </source>
</evidence>
<evidence type="ECO:0000256" key="1">
    <source>
        <dbReference type="SAM" id="SignalP"/>
    </source>
</evidence>
<protein>
    <submittedName>
        <fullName evidence="2">Uncharacterized protein</fullName>
    </submittedName>
</protein>
<name>A0A9W9LC46_9EURO</name>
<feature type="chain" id="PRO_5040924689" evidence="1">
    <location>
        <begin position="23"/>
        <end position="65"/>
    </location>
</feature>
<keyword evidence="1" id="KW-0732">Signal</keyword>
<dbReference type="AlphaFoldDB" id="A0A9W9LC46"/>
<sequence length="65" mass="7015">MAALRIMALLAALAVLLSLSWAQQFPGTQMFTNYTGLSTDCQQALATNVTCSPYLGVVSEKYVEL</sequence>
<reference evidence="2" key="1">
    <citation type="submission" date="2022-11" db="EMBL/GenBank/DDBJ databases">
        <authorList>
            <person name="Petersen C."/>
        </authorList>
    </citation>
    <scope>NUCLEOTIDE SEQUENCE</scope>
    <source>
        <strain evidence="2">IBT 22155</strain>
    </source>
</reference>
<dbReference type="GeneID" id="81401069"/>
<proteinExistence type="predicted"/>
<dbReference type="EMBL" id="JAPQKL010000001">
    <property type="protein sequence ID" value="KAJ5146591.1"/>
    <property type="molecule type" value="Genomic_DNA"/>
</dbReference>
<accession>A0A9W9LC46</accession>